<keyword evidence="2" id="KW-1185">Reference proteome</keyword>
<proteinExistence type="predicted"/>
<dbReference type="AlphaFoldDB" id="A0A8S1RUG3"/>
<comment type="caution">
    <text evidence="1">The sequence shown here is derived from an EMBL/GenBank/DDBJ whole genome shotgun (WGS) entry which is preliminary data.</text>
</comment>
<reference evidence="1" key="1">
    <citation type="submission" date="2021-01" db="EMBL/GenBank/DDBJ databases">
        <authorList>
            <consortium name="Genoscope - CEA"/>
            <person name="William W."/>
        </authorList>
    </citation>
    <scope>NUCLEOTIDE SEQUENCE</scope>
</reference>
<evidence type="ECO:0000313" key="1">
    <source>
        <dbReference type="EMBL" id="CAD8130645.1"/>
    </source>
</evidence>
<accession>A0A8S1RUG3</accession>
<evidence type="ECO:0000313" key="2">
    <source>
        <dbReference type="Proteomes" id="UP000692954"/>
    </source>
</evidence>
<dbReference type="EMBL" id="CAJJDN010000311">
    <property type="protein sequence ID" value="CAD8130645.1"/>
    <property type="molecule type" value="Genomic_DNA"/>
</dbReference>
<dbReference type="Proteomes" id="UP000692954">
    <property type="component" value="Unassembled WGS sequence"/>
</dbReference>
<organism evidence="1 2">
    <name type="scientific">Paramecium sonneborni</name>
    <dbReference type="NCBI Taxonomy" id="65129"/>
    <lineage>
        <taxon>Eukaryota</taxon>
        <taxon>Sar</taxon>
        <taxon>Alveolata</taxon>
        <taxon>Ciliophora</taxon>
        <taxon>Intramacronucleata</taxon>
        <taxon>Oligohymenophorea</taxon>
        <taxon>Peniculida</taxon>
        <taxon>Parameciidae</taxon>
        <taxon>Paramecium</taxon>
    </lineage>
</organism>
<gene>
    <name evidence="1" type="ORF">PSON_ATCC_30995.1.T3110005</name>
</gene>
<protein>
    <submittedName>
        <fullName evidence="1">Uncharacterized protein</fullName>
    </submittedName>
</protein>
<name>A0A8S1RUG3_9CILI</name>
<sequence>MLNIEQGQVNILTIRESNGTHEMNVYRINQGFHICQEYFKSKYINQVSQQKKLRQAVTE</sequence>